<evidence type="ECO:0000313" key="3">
    <source>
        <dbReference type="Proteomes" id="UP001458880"/>
    </source>
</evidence>
<dbReference type="InterPro" id="IPR029526">
    <property type="entry name" value="PGBD"/>
</dbReference>
<proteinExistence type="predicted"/>
<dbReference type="Proteomes" id="UP001458880">
    <property type="component" value="Unassembled WGS sequence"/>
</dbReference>
<dbReference type="AlphaFoldDB" id="A0AAW1K015"/>
<feature type="domain" description="PiggyBac transposable element-derived protein" evidence="1">
    <location>
        <begin position="43"/>
        <end position="251"/>
    </location>
</feature>
<gene>
    <name evidence="2" type="ORF">QE152_g26186</name>
</gene>
<accession>A0AAW1K015</accession>
<dbReference type="EMBL" id="JASPKY010000297">
    <property type="protein sequence ID" value="KAK9710194.1"/>
    <property type="molecule type" value="Genomic_DNA"/>
</dbReference>
<organism evidence="2 3">
    <name type="scientific">Popillia japonica</name>
    <name type="common">Japanese beetle</name>
    <dbReference type="NCBI Taxonomy" id="7064"/>
    <lineage>
        <taxon>Eukaryota</taxon>
        <taxon>Metazoa</taxon>
        <taxon>Ecdysozoa</taxon>
        <taxon>Arthropoda</taxon>
        <taxon>Hexapoda</taxon>
        <taxon>Insecta</taxon>
        <taxon>Pterygota</taxon>
        <taxon>Neoptera</taxon>
        <taxon>Endopterygota</taxon>
        <taxon>Coleoptera</taxon>
        <taxon>Polyphaga</taxon>
        <taxon>Scarabaeiformia</taxon>
        <taxon>Scarabaeidae</taxon>
        <taxon>Rutelinae</taxon>
        <taxon>Popillia</taxon>
    </lineage>
</organism>
<dbReference type="GO" id="GO:0043565">
    <property type="term" value="F:sequence-specific DNA binding"/>
    <property type="evidence" value="ECO:0007669"/>
    <property type="project" value="TreeGrafter"/>
</dbReference>
<dbReference type="InterPro" id="IPR052638">
    <property type="entry name" value="PiggyBac_TE-derived"/>
</dbReference>
<evidence type="ECO:0000259" key="1">
    <source>
        <dbReference type="Pfam" id="PF13843"/>
    </source>
</evidence>
<reference evidence="2 3" key="1">
    <citation type="journal article" date="2024" name="BMC Genomics">
        <title>De novo assembly and annotation of Popillia japonica's genome with initial clues to its potential as an invasive pest.</title>
        <authorList>
            <person name="Cucini C."/>
            <person name="Boschi S."/>
            <person name="Funari R."/>
            <person name="Cardaioli E."/>
            <person name="Iannotti N."/>
            <person name="Marturano G."/>
            <person name="Paoli F."/>
            <person name="Bruttini M."/>
            <person name="Carapelli A."/>
            <person name="Frati F."/>
            <person name="Nardi F."/>
        </authorList>
    </citation>
    <scope>NUCLEOTIDE SEQUENCE [LARGE SCALE GENOMIC DNA]</scope>
    <source>
        <strain evidence="2">DMR45628</strain>
    </source>
</reference>
<keyword evidence="3" id="KW-1185">Reference proteome</keyword>
<evidence type="ECO:0000313" key="2">
    <source>
        <dbReference type="EMBL" id="KAK9710194.1"/>
    </source>
</evidence>
<dbReference type="Pfam" id="PF13843">
    <property type="entry name" value="DDE_Tnp_1_7"/>
    <property type="match status" value="1"/>
</dbReference>
<name>A0AAW1K015_POPJA</name>
<sequence>MKRFFGILLLSGYNHVSRRRMYWETSVDTHNKLVSNALSRDKFERRRMYWETSVDTHNKLVSNALSRDKFEFILSHLHCCDNYNLDNKDKYAKIRPLFDKLNSKFLENAPHSEHHSVDESMIPYFGQHSCKQFIKGKPIRYGYKFWVGATDKGYIVWFEPYQGANSVISDNHRQFGLGPSVVLTYADVLLSLGSYPYHLFCDNFFTTVPLLDKLAGQGIRCTGTIRENRMSKCPLQSKKLTKKQKRGYFEQKNYGRQ</sequence>
<dbReference type="PANTHER" id="PTHR47055">
    <property type="entry name" value="DDE_TNP_1_7 DOMAIN-CONTAINING PROTEIN"/>
    <property type="match status" value="1"/>
</dbReference>
<comment type="caution">
    <text evidence="2">The sequence shown here is derived from an EMBL/GenBank/DDBJ whole genome shotgun (WGS) entry which is preliminary data.</text>
</comment>
<dbReference type="PANTHER" id="PTHR47055:SF3">
    <property type="entry name" value="PHORBOL-ESTER_DAG-TYPE DOMAIN-CONTAINING PROTEIN"/>
    <property type="match status" value="1"/>
</dbReference>
<protein>
    <submittedName>
        <fullName evidence="2">Transposase IS4</fullName>
    </submittedName>
</protein>